<gene>
    <name evidence="2" type="ORF">SAMN05421771_1224</name>
</gene>
<dbReference type="InterPro" id="IPR029063">
    <property type="entry name" value="SAM-dependent_MTases_sf"/>
</dbReference>
<dbReference type="OrthoDB" id="9800454at2"/>
<reference evidence="2 3" key="1">
    <citation type="submission" date="2016-10" db="EMBL/GenBank/DDBJ databases">
        <authorList>
            <person name="de Groot N.N."/>
        </authorList>
    </citation>
    <scope>NUCLEOTIDE SEQUENCE [LARGE SCALE GENOMIC DNA]</scope>
    <source>
        <strain evidence="2 3">DSM 21001</strain>
    </source>
</reference>
<dbReference type="CDD" id="cd02440">
    <property type="entry name" value="AdoMet_MTases"/>
    <property type="match status" value="1"/>
</dbReference>
<dbReference type="InterPro" id="IPR041698">
    <property type="entry name" value="Methyltransf_25"/>
</dbReference>
<evidence type="ECO:0000313" key="3">
    <source>
        <dbReference type="Proteomes" id="UP000199024"/>
    </source>
</evidence>
<dbReference type="GO" id="GO:0032259">
    <property type="term" value="P:methylation"/>
    <property type="evidence" value="ECO:0007669"/>
    <property type="project" value="UniProtKB-KW"/>
</dbReference>
<dbReference type="EMBL" id="FOZL01000001">
    <property type="protein sequence ID" value="SFS06558.1"/>
    <property type="molecule type" value="Genomic_DNA"/>
</dbReference>
<keyword evidence="3" id="KW-1185">Reference proteome</keyword>
<dbReference type="Pfam" id="PF13649">
    <property type="entry name" value="Methyltransf_25"/>
    <property type="match status" value="1"/>
</dbReference>
<dbReference type="Gene3D" id="3.40.50.150">
    <property type="entry name" value="Vaccinia Virus protein VP39"/>
    <property type="match status" value="1"/>
</dbReference>
<dbReference type="RefSeq" id="WP_089837552.1">
    <property type="nucleotide sequence ID" value="NZ_FOZL01000001.1"/>
</dbReference>
<dbReference type="STRING" id="474950.SAMN05421771_1224"/>
<dbReference type="AlphaFoldDB" id="A0A1I6LT16"/>
<dbReference type="GO" id="GO:0008168">
    <property type="term" value="F:methyltransferase activity"/>
    <property type="evidence" value="ECO:0007669"/>
    <property type="project" value="UniProtKB-KW"/>
</dbReference>
<accession>A0A1I6LT16</accession>
<sequence length="235" mass="26764">MGHDFTHRADLDEEMDSLATYPEYRRCLHDLDSVSRIVLAHRPTLAFLDDVAADHAGPLRILDVACGDGSMLRRIAGWARRRKLAVELTGVDLNPWAIQAAREFRQPTPPIDYVASNVFDYQPPVKPDVILSAHFTHHLPESDVVRFLAWMESTARLGWFVNDLHRHPNPYRLFGLLGRIAPWHPVILSDGLISIRRAFTMEDWQRMACEAAIPECTIAEQFPARVTVASIQPRR</sequence>
<keyword evidence="2" id="KW-0489">Methyltransferase</keyword>
<proteinExistence type="predicted"/>
<name>A0A1I6LT16_9BACT</name>
<dbReference type="Proteomes" id="UP000199024">
    <property type="component" value="Unassembled WGS sequence"/>
</dbReference>
<evidence type="ECO:0000259" key="1">
    <source>
        <dbReference type="Pfam" id="PF13649"/>
    </source>
</evidence>
<protein>
    <submittedName>
        <fullName evidence="2">Methyltransferase domain-containing protein</fullName>
    </submittedName>
</protein>
<evidence type="ECO:0000313" key="2">
    <source>
        <dbReference type="EMBL" id="SFS06558.1"/>
    </source>
</evidence>
<feature type="domain" description="Methyltransferase" evidence="1">
    <location>
        <begin position="61"/>
        <end position="152"/>
    </location>
</feature>
<organism evidence="2 3">
    <name type="scientific">Granulicella pectinivorans</name>
    <dbReference type="NCBI Taxonomy" id="474950"/>
    <lineage>
        <taxon>Bacteria</taxon>
        <taxon>Pseudomonadati</taxon>
        <taxon>Acidobacteriota</taxon>
        <taxon>Terriglobia</taxon>
        <taxon>Terriglobales</taxon>
        <taxon>Acidobacteriaceae</taxon>
        <taxon>Granulicella</taxon>
    </lineage>
</organism>
<dbReference type="SUPFAM" id="SSF53335">
    <property type="entry name" value="S-adenosyl-L-methionine-dependent methyltransferases"/>
    <property type="match status" value="1"/>
</dbReference>
<keyword evidence="2" id="KW-0808">Transferase</keyword>